<reference evidence="2" key="1">
    <citation type="submission" date="2018-12" db="EMBL/GenBank/DDBJ databases">
        <title>Genome sequencing of Streptococcus sp. KCOM 2412 (= ChDC F135).</title>
        <authorList>
            <person name="Kook J.-K."/>
            <person name="Park S.-N."/>
            <person name="Lim Y.K."/>
        </authorList>
    </citation>
    <scope>NUCLEOTIDE SEQUENCE [LARGE SCALE GENOMIC DNA]</scope>
    <source>
        <strain evidence="2">KCOM 2412</strain>
    </source>
</reference>
<dbReference type="AlphaFoldDB" id="A0A3S9MTJ3"/>
<organism evidence="1 2">
    <name type="scientific">Streptococcus periodonticum</name>
    <dbReference type="NCBI Taxonomy" id="2490633"/>
    <lineage>
        <taxon>Bacteria</taxon>
        <taxon>Bacillati</taxon>
        <taxon>Bacillota</taxon>
        <taxon>Bacilli</taxon>
        <taxon>Lactobacillales</taxon>
        <taxon>Streptococcaceae</taxon>
        <taxon>Streptococcus</taxon>
    </lineage>
</organism>
<dbReference type="RefSeq" id="WP_126467867.1">
    <property type="nucleotide sequence ID" value="NZ_CP034543.1"/>
</dbReference>
<proteinExistence type="predicted"/>
<dbReference type="EMBL" id="CP034543">
    <property type="protein sequence ID" value="AZQ42493.1"/>
    <property type="molecule type" value="Genomic_DNA"/>
</dbReference>
<evidence type="ECO:0000313" key="1">
    <source>
        <dbReference type="EMBL" id="AZQ42493.1"/>
    </source>
</evidence>
<name>A0A3S9MTJ3_9STRE</name>
<evidence type="ECO:0000313" key="2">
    <source>
        <dbReference type="Proteomes" id="UP000272924"/>
    </source>
</evidence>
<gene>
    <name evidence="1" type="ORF">EHW89_08625</name>
</gene>
<evidence type="ECO:0008006" key="3">
    <source>
        <dbReference type="Google" id="ProtNLM"/>
    </source>
</evidence>
<dbReference type="Gene3D" id="3.40.50.2000">
    <property type="entry name" value="Glycogen Phosphorylase B"/>
    <property type="match status" value="1"/>
</dbReference>
<sequence length="378" mass="43208">MGKYNKITVVHIGDFLGYPPVISLIENLLHHHVKVDLISSTEAHRIPVIMQNNSDFNYICVPYDLGSGLKSRIVRVFLNRKTIRETVAASMKTSDILWTTTDVAIKVLGEQLFEYKHVMQLMELIQRFPHFTNIKALDFPIDEFGRKAYKVIVPDLDRAYIQQAWWDLKEVPTVLPNKPYSINRGEISETTQVALDKIKTETRKILLYSGVITPERNIGEFAAAIRNREDCVLYVIGKSLSGETYLNKLLDENPNIVYLGYHTAPSHLEFIQYAHIGLTPYVPTHSNLHPIINALYCAPNKIYEYSAFGVPMVGTNVLGLLRPFEQYGIGKCAKDMMPESVLECVEYIDEHHDEMSKNCLKFFEKDNLDKIVQDIIEG</sequence>
<dbReference type="Proteomes" id="UP000272924">
    <property type="component" value="Chromosome"/>
</dbReference>
<dbReference type="KEGG" id="spei:EHW89_08625"/>
<keyword evidence="2" id="KW-1185">Reference proteome</keyword>
<protein>
    <recommendedName>
        <fullName evidence="3">Glycosyltransferase</fullName>
    </recommendedName>
</protein>
<dbReference type="SUPFAM" id="SSF53756">
    <property type="entry name" value="UDP-Glycosyltransferase/glycogen phosphorylase"/>
    <property type="match status" value="1"/>
</dbReference>
<accession>A0A3S9MTJ3</accession>